<dbReference type="OrthoDB" id="428854at2759"/>
<evidence type="ECO:0000256" key="6">
    <source>
        <dbReference type="ARBA" id="ARBA00022833"/>
    </source>
</evidence>
<dbReference type="AlphaFoldDB" id="A0A8J6C7F1"/>
<evidence type="ECO:0000256" key="4">
    <source>
        <dbReference type="ARBA" id="ARBA00022723"/>
    </source>
</evidence>
<keyword evidence="14" id="KW-1185">Reference proteome</keyword>
<dbReference type="Pfam" id="PF13878">
    <property type="entry name" value="zf-C2H2_3"/>
    <property type="match status" value="1"/>
</dbReference>
<reference evidence="13" key="1">
    <citation type="submission" date="2021-05" db="EMBL/GenBank/DDBJ databases">
        <title>The genome of the haptophyte Pavlova lutheri (Diacronema luteri, Pavlovales) - a model for lipid biosynthesis in eukaryotic algae.</title>
        <authorList>
            <person name="Hulatt C.J."/>
            <person name="Posewitz M.C."/>
        </authorList>
    </citation>
    <scope>NUCLEOTIDE SEQUENCE</scope>
    <source>
        <strain evidence="13">NIVA-4/92</strain>
    </source>
</reference>
<evidence type="ECO:0000256" key="10">
    <source>
        <dbReference type="SAM" id="MobiDB-lite"/>
    </source>
</evidence>
<gene>
    <name evidence="13" type="ORF">KFE25_010707</name>
</gene>
<name>A0A8J6C7F1_DIALT</name>
<comment type="subcellular location">
    <subcellularLocation>
        <location evidence="1">Nucleus</location>
    </subcellularLocation>
</comment>
<dbReference type="Pfam" id="PF13880">
    <property type="entry name" value="Acetyltransf_13"/>
    <property type="match status" value="1"/>
</dbReference>
<dbReference type="GO" id="GO:0005634">
    <property type="term" value="C:nucleus"/>
    <property type="evidence" value="ECO:0007669"/>
    <property type="project" value="UniProtKB-SubCell"/>
</dbReference>
<evidence type="ECO:0000256" key="3">
    <source>
        <dbReference type="ARBA" id="ARBA00022679"/>
    </source>
</evidence>
<evidence type="ECO:0000259" key="11">
    <source>
        <dbReference type="Pfam" id="PF13878"/>
    </source>
</evidence>
<keyword evidence="5" id="KW-0863">Zinc-finger</keyword>
<dbReference type="PANTHER" id="PTHR45884">
    <property type="entry name" value="N-ACETYLTRANSFERASE ECO"/>
    <property type="match status" value="1"/>
</dbReference>
<protein>
    <submittedName>
        <fullName evidence="13">Uncharacterized protein</fullName>
    </submittedName>
</protein>
<dbReference type="GO" id="GO:0061733">
    <property type="term" value="F:protein-lysine-acetyltransferase activity"/>
    <property type="evidence" value="ECO:0007669"/>
    <property type="project" value="TreeGrafter"/>
</dbReference>
<keyword evidence="4" id="KW-0479">Metal-binding</keyword>
<dbReference type="GO" id="GO:0008270">
    <property type="term" value="F:zinc ion binding"/>
    <property type="evidence" value="ECO:0007669"/>
    <property type="project" value="UniProtKB-KW"/>
</dbReference>
<comment type="caution">
    <text evidence="13">The sequence shown here is derived from an EMBL/GenBank/DDBJ whole genome shotgun (WGS) entry which is preliminary data.</text>
</comment>
<feature type="region of interest" description="Disordered" evidence="10">
    <location>
        <begin position="73"/>
        <end position="102"/>
    </location>
</feature>
<evidence type="ECO:0000259" key="12">
    <source>
        <dbReference type="Pfam" id="PF13880"/>
    </source>
</evidence>
<keyword evidence="3" id="KW-0808">Transferase</keyword>
<evidence type="ECO:0000313" key="13">
    <source>
        <dbReference type="EMBL" id="KAG8460956.1"/>
    </source>
</evidence>
<accession>A0A8J6C7F1</accession>
<dbReference type="GO" id="GO:0000785">
    <property type="term" value="C:chromatin"/>
    <property type="evidence" value="ECO:0007669"/>
    <property type="project" value="TreeGrafter"/>
</dbReference>
<organism evidence="13 14">
    <name type="scientific">Diacronema lutheri</name>
    <name type="common">Unicellular marine alga</name>
    <name type="synonym">Monochrysis lutheri</name>
    <dbReference type="NCBI Taxonomy" id="2081491"/>
    <lineage>
        <taxon>Eukaryota</taxon>
        <taxon>Haptista</taxon>
        <taxon>Haptophyta</taxon>
        <taxon>Pavlovophyceae</taxon>
        <taxon>Pavlovales</taxon>
        <taxon>Pavlovaceae</taxon>
        <taxon>Diacronema</taxon>
    </lineage>
</organism>
<dbReference type="OMA" id="HEPWRIV"/>
<dbReference type="PANTHER" id="PTHR45884:SF2">
    <property type="entry name" value="N-ACETYLTRANSFERASE ECO"/>
    <property type="match status" value="1"/>
</dbReference>
<feature type="domain" description="N-acetyltransferase ESCO zinc-finger" evidence="11">
    <location>
        <begin position="116"/>
        <end position="144"/>
    </location>
</feature>
<dbReference type="EMBL" id="JAGTXO010000029">
    <property type="protein sequence ID" value="KAG8460956.1"/>
    <property type="molecule type" value="Genomic_DNA"/>
</dbReference>
<keyword evidence="9" id="KW-0012">Acyltransferase</keyword>
<evidence type="ECO:0000256" key="7">
    <source>
        <dbReference type="ARBA" id="ARBA00023242"/>
    </source>
</evidence>
<evidence type="ECO:0000313" key="14">
    <source>
        <dbReference type="Proteomes" id="UP000751190"/>
    </source>
</evidence>
<dbReference type="InterPro" id="IPR028009">
    <property type="entry name" value="ESCO_Acetyltransf_dom"/>
</dbReference>
<feature type="domain" description="N-acetyltransferase ESCO acetyl-transferase" evidence="12">
    <location>
        <begin position="279"/>
        <end position="347"/>
    </location>
</feature>
<keyword evidence="7" id="KW-0539">Nucleus</keyword>
<evidence type="ECO:0000256" key="8">
    <source>
        <dbReference type="ARBA" id="ARBA00023306"/>
    </source>
</evidence>
<dbReference type="GO" id="GO:0007064">
    <property type="term" value="P:mitotic sister chromatid cohesion"/>
    <property type="evidence" value="ECO:0007669"/>
    <property type="project" value="TreeGrafter"/>
</dbReference>
<keyword evidence="6" id="KW-0862">Zinc</keyword>
<evidence type="ECO:0000256" key="9">
    <source>
        <dbReference type="ARBA" id="ARBA00023315"/>
    </source>
</evidence>
<evidence type="ECO:0000256" key="5">
    <source>
        <dbReference type="ARBA" id="ARBA00022771"/>
    </source>
</evidence>
<proteinExistence type="inferred from homology"/>
<dbReference type="InterPro" id="IPR028005">
    <property type="entry name" value="AcTrfase_ESCO_Znf_dom"/>
</dbReference>
<evidence type="ECO:0000256" key="2">
    <source>
        <dbReference type="ARBA" id="ARBA00005816"/>
    </source>
</evidence>
<evidence type="ECO:0000256" key="1">
    <source>
        <dbReference type="ARBA" id="ARBA00004123"/>
    </source>
</evidence>
<dbReference type="Proteomes" id="UP000751190">
    <property type="component" value="Unassembled WGS sequence"/>
</dbReference>
<comment type="similarity">
    <text evidence="2">Belongs to the acetyltransferase family. ECO subfamily.</text>
</comment>
<sequence>MRSFATKRARATSDEWALALVNSAPPRSVALLPAVAQPSPDTNDDVGADDGAARAALASAVAWGALLGGRAMESGAPPTHRARVSATVRPGARDTPPRRQQQQLRLVPHRHDGHGAIRVCAQCGLLYARGNPADEAAHARHHKAHVRPSIVFRPDAHEDVVERGSTADHEPWRIVRLAAARASRTARGRLARVSEVLERELGCEPLGDARAAPAVAFALVGFGHRLRGLVVAEPIDGGWELDLEEPLGAEGGTPAARARAASAGDAARAGSLRSSSVGVPAECGVRYIWVERGRRRAGIARALVEAARAHLLAGRCVPRERVAFSQPTEDGHAFARRYTGTARFAVYVPTSPSAESGHGGG</sequence>
<keyword evidence="8" id="KW-0131">Cell cycle</keyword>